<accession>A0A923S9A6</accession>
<evidence type="ECO:0000256" key="1">
    <source>
        <dbReference type="ARBA" id="ARBA00022729"/>
    </source>
</evidence>
<name>A0A923S9A6_9FIRM</name>
<organism evidence="4 5">
    <name type="scientific">Dysosmobacter segnis</name>
    <dbReference type="NCBI Taxonomy" id="2763042"/>
    <lineage>
        <taxon>Bacteria</taxon>
        <taxon>Bacillati</taxon>
        <taxon>Bacillota</taxon>
        <taxon>Clostridia</taxon>
        <taxon>Eubacteriales</taxon>
        <taxon>Oscillospiraceae</taxon>
        <taxon>Dysosmobacter</taxon>
    </lineage>
</organism>
<dbReference type="PIRSF" id="PIRSF002825">
    <property type="entry name" value="CfbpA"/>
    <property type="match status" value="1"/>
</dbReference>
<proteinExistence type="predicted"/>
<feature type="compositionally biased region" description="Basic and acidic residues" evidence="2">
    <location>
        <begin position="30"/>
        <end position="41"/>
    </location>
</feature>
<evidence type="ECO:0000313" key="4">
    <source>
        <dbReference type="EMBL" id="MBC5772133.1"/>
    </source>
</evidence>
<dbReference type="PANTHER" id="PTHR30006:SF2">
    <property type="entry name" value="ABC TRANSPORTER SUBSTRATE-BINDING PROTEIN"/>
    <property type="match status" value="1"/>
</dbReference>
<dbReference type="GO" id="GO:0030976">
    <property type="term" value="F:thiamine pyrophosphate binding"/>
    <property type="evidence" value="ECO:0007669"/>
    <property type="project" value="TreeGrafter"/>
</dbReference>
<evidence type="ECO:0000256" key="2">
    <source>
        <dbReference type="SAM" id="MobiDB-lite"/>
    </source>
</evidence>
<dbReference type="Gene3D" id="3.40.190.10">
    <property type="entry name" value="Periplasmic binding protein-like II"/>
    <property type="match status" value="2"/>
</dbReference>
<dbReference type="PANTHER" id="PTHR30006">
    <property type="entry name" value="THIAMINE-BINDING PERIPLASMIC PROTEIN-RELATED"/>
    <property type="match status" value="1"/>
</dbReference>
<keyword evidence="5" id="KW-1185">Reference proteome</keyword>
<evidence type="ECO:0000256" key="3">
    <source>
        <dbReference type="SAM" id="SignalP"/>
    </source>
</evidence>
<feature type="region of interest" description="Disordered" evidence="2">
    <location>
        <begin position="28"/>
        <end position="50"/>
    </location>
</feature>
<evidence type="ECO:0000313" key="5">
    <source>
        <dbReference type="Proteomes" id="UP000620327"/>
    </source>
</evidence>
<dbReference type="RefSeq" id="WP_187016277.1">
    <property type="nucleotide sequence ID" value="NZ_JACOQI010000033.1"/>
</dbReference>
<dbReference type="SUPFAM" id="SSF53850">
    <property type="entry name" value="Periplasmic binding protein-like II"/>
    <property type="match status" value="1"/>
</dbReference>
<dbReference type="AlphaFoldDB" id="A0A923S9A6"/>
<dbReference type="InterPro" id="IPR026045">
    <property type="entry name" value="Ferric-bd"/>
</dbReference>
<comment type="caution">
    <text evidence="4">The sequence shown here is derived from an EMBL/GenBank/DDBJ whole genome shotgun (WGS) entry which is preliminary data.</text>
</comment>
<protein>
    <submittedName>
        <fullName evidence="4">ABC transporter substrate-binding protein</fullName>
    </submittedName>
</protein>
<dbReference type="GO" id="GO:0030288">
    <property type="term" value="C:outer membrane-bounded periplasmic space"/>
    <property type="evidence" value="ECO:0007669"/>
    <property type="project" value="TreeGrafter"/>
</dbReference>
<gene>
    <name evidence="4" type="ORF">H8Z83_17770</name>
</gene>
<dbReference type="EMBL" id="JACOQI010000033">
    <property type="protein sequence ID" value="MBC5772133.1"/>
    <property type="molecule type" value="Genomic_DNA"/>
</dbReference>
<dbReference type="PROSITE" id="PS51257">
    <property type="entry name" value="PROKAR_LIPOPROTEIN"/>
    <property type="match status" value="1"/>
</dbReference>
<dbReference type="CDD" id="cd13544">
    <property type="entry name" value="PBP2_Fbp_like_1"/>
    <property type="match status" value="1"/>
</dbReference>
<dbReference type="Pfam" id="PF13343">
    <property type="entry name" value="SBP_bac_6"/>
    <property type="match status" value="1"/>
</dbReference>
<feature type="signal peptide" evidence="3">
    <location>
        <begin position="1"/>
        <end position="25"/>
    </location>
</feature>
<sequence>MKKSTKRLFAAVLAAASLLALTACGGGKTEAPKTDDSKTEQPAETSGSKELSVYTAFPESEVIYYFNKFEQETGIKINYVRLSAGEMLTRVEAEKDNPQATLMFGGSTDNYIAAVDKGLLEAYQSPNLDKTPSTYLDPTGTWNPIYVGCIAFACNSDWFKEKGLEYPTSWEDLLKPEFKGEIIMAHPATSGTAYTVLATLVQLKGDDQVWDYLEKLNTNMSQYTKSGSAAPNAVAIGEAAIALTFSHDALQLTPEGYHIELSFPTDGTGYEVGAMALIKGGKADEQENAKKFIDWMTSEAGQGCYAENDSFRVPTNTAAPVADGLVTLDEVPVIDYDAVWAASVKSEYCEQFENKIATKPEG</sequence>
<feature type="chain" id="PRO_5037232425" evidence="3">
    <location>
        <begin position="26"/>
        <end position="362"/>
    </location>
</feature>
<reference evidence="4" key="1">
    <citation type="submission" date="2020-08" db="EMBL/GenBank/DDBJ databases">
        <title>Genome public.</title>
        <authorList>
            <person name="Liu C."/>
            <person name="Sun Q."/>
        </authorList>
    </citation>
    <scope>NUCLEOTIDE SEQUENCE</scope>
    <source>
        <strain evidence="4">BX15</strain>
    </source>
</reference>
<dbReference type="GO" id="GO:0030975">
    <property type="term" value="F:thiamine binding"/>
    <property type="evidence" value="ECO:0007669"/>
    <property type="project" value="TreeGrafter"/>
</dbReference>
<dbReference type="Proteomes" id="UP000620327">
    <property type="component" value="Unassembled WGS sequence"/>
</dbReference>
<keyword evidence="1 3" id="KW-0732">Signal</keyword>
<dbReference type="GO" id="GO:0015888">
    <property type="term" value="P:thiamine transport"/>
    <property type="evidence" value="ECO:0007669"/>
    <property type="project" value="TreeGrafter"/>
</dbReference>